<dbReference type="SUPFAM" id="SSF160964">
    <property type="entry name" value="MalF N-terminal region-like"/>
    <property type="match status" value="1"/>
</dbReference>
<evidence type="ECO:0000256" key="3">
    <source>
        <dbReference type="ARBA" id="ARBA00022475"/>
    </source>
</evidence>
<protein>
    <submittedName>
        <fullName evidence="9">Multiple sugar transport system permease protein</fullName>
    </submittedName>
</protein>
<dbReference type="InterPro" id="IPR051393">
    <property type="entry name" value="ABC_transporter_permease"/>
</dbReference>
<evidence type="ECO:0000256" key="7">
    <source>
        <dbReference type="RuleBase" id="RU363032"/>
    </source>
</evidence>
<comment type="subcellular location">
    <subcellularLocation>
        <location evidence="1 7">Cell membrane</location>
        <topology evidence="1 7">Multi-pass membrane protein</topology>
    </subcellularLocation>
</comment>
<feature type="transmembrane region" description="Helical" evidence="7">
    <location>
        <begin position="112"/>
        <end position="133"/>
    </location>
</feature>
<feature type="transmembrane region" description="Helical" evidence="7">
    <location>
        <begin position="213"/>
        <end position="233"/>
    </location>
</feature>
<evidence type="ECO:0000256" key="1">
    <source>
        <dbReference type="ARBA" id="ARBA00004651"/>
    </source>
</evidence>
<comment type="similarity">
    <text evidence="7">Belongs to the binding-protein-dependent transport system permease family.</text>
</comment>
<evidence type="ECO:0000313" key="9">
    <source>
        <dbReference type="EMBL" id="MBP2017301.1"/>
    </source>
</evidence>
<accession>A0ABS4JQN7</accession>
<feature type="transmembrane region" description="Helical" evidence="7">
    <location>
        <begin position="268"/>
        <end position="288"/>
    </location>
</feature>
<evidence type="ECO:0000256" key="5">
    <source>
        <dbReference type="ARBA" id="ARBA00022989"/>
    </source>
</evidence>
<dbReference type="PROSITE" id="PS50928">
    <property type="entry name" value="ABC_TM1"/>
    <property type="match status" value="1"/>
</dbReference>
<reference evidence="9 10" key="1">
    <citation type="submission" date="2021-03" db="EMBL/GenBank/DDBJ databases">
        <title>Genomic Encyclopedia of Type Strains, Phase IV (KMG-IV): sequencing the most valuable type-strain genomes for metagenomic binning, comparative biology and taxonomic classification.</title>
        <authorList>
            <person name="Goeker M."/>
        </authorList>
    </citation>
    <scope>NUCLEOTIDE SEQUENCE [LARGE SCALE GENOMIC DNA]</scope>
    <source>
        <strain evidence="9 10">DSM 27138</strain>
    </source>
</reference>
<evidence type="ECO:0000256" key="4">
    <source>
        <dbReference type="ARBA" id="ARBA00022692"/>
    </source>
</evidence>
<evidence type="ECO:0000313" key="10">
    <source>
        <dbReference type="Proteomes" id="UP001519289"/>
    </source>
</evidence>
<keyword evidence="3" id="KW-1003">Cell membrane</keyword>
<sequence length="299" mass="33590">MLSRLRSQKVQEIATAYLFLVPAIVILGTFVIGPVLYAIYLSFFDYDILSPETARFIGLGNYLEAFRDPVFKKAFTNVVIYAAGVVPTQMVIALILALMVTTGVRGQNFFRVAYFIPTVTSSVVVSIMFLYIYSKTGLLNHILGWFGIPPVSWMENARTALLSIMMMNVWSTVGQYMVLFTAGLNDIPDSYYEAAMVDGATYWQRLRYITLPLLRPTTLFVSIMSVIGTLQLFDQPYLMTNGQGGPADATMTVVLYVYKNAFGGYFRMGYASALATILFVVILALTYIQKRWFGEEVQY</sequence>
<dbReference type="CDD" id="cd06261">
    <property type="entry name" value="TM_PBP2"/>
    <property type="match status" value="1"/>
</dbReference>
<dbReference type="RefSeq" id="WP_342589407.1">
    <property type="nucleotide sequence ID" value="NZ_JAGGLG010000004.1"/>
</dbReference>
<dbReference type="Gene3D" id="1.10.3720.10">
    <property type="entry name" value="MetI-like"/>
    <property type="match status" value="1"/>
</dbReference>
<feature type="transmembrane region" description="Helical" evidence="7">
    <location>
        <begin position="160"/>
        <end position="182"/>
    </location>
</feature>
<feature type="transmembrane region" description="Helical" evidence="7">
    <location>
        <begin position="78"/>
        <end position="100"/>
    </location>
</feature>
<dbReference type="InterPro" id="IPR035906">
    <property type="entry name" value="MetI-like_sf"/>
</dbReference>
<keyword evidence="2 7" id="KW-0813">Transport</keyword>
<name>A0ABS4JQN7_9FIRM</name>
<organism evidence="9 10">
    <name type="scientific">Symbiobacterium terraclitae</name>
    <dbReference type="NCBI Taxonomy" id="557451"/>
    <lineage>
        <taxon>Bacteria</taxon>
        <taxon>Bacillati</taxon>
        <taxon>Bacillota</taxon>
        <taxon>Clostridia</taxon>
        <taxon>Eubacteriales</taxon>
        <taxon>Symbiobacteriaceae</taxon>
        <taxon>Symbiobacterium</taxon>
    </lineage>
</organism>
<dbReference type="PANTHER" id="PTHR30193">
    <property type="entry name" value="ABC TRANSPORTER PERMEASE PROTEIN"/>
    <property type="match status" value="1"/>
</dbReference>
<keyword evidence="10" id="KW-1185">Reference proteome</keyword>
<gene>
    <name evidence="9" type="ORF">J2Z79_000684</name>
</gene>
<dbReference type="InterPro" id="IPR000515">
    <property type="entry name" value="MetI-like"/>
</dbReference>
<evidence type="ECO:0000256" key="6">
    <source>
        <dbReference type="ARBA" id="ARBA00023136"/>
    </source>
</evidence>
<dbReference type="Proteomes" id="UP001519289">
    <property type="component" value="Unassembled WGS sequence"/>
</dbReference>
<dbReference type="SUPFAM" id="SSF161098">
    <property type="entry name" value="MetI-like"/>
    <property type="match status" value="1"/>
</dbReference>
<comment type="caution">
    <text evidence="9">The sequence shown here is derived from an EMBL/GenBank/DDBJ whole genome shotgun (WGS) entry which is preliminary data.</text>
</comment>
<keyword evidence="4 7" id="KW-0812">Transmembrane</keyword>
<feature type="domain" description="ABC transmembrane type-1" evidence="8">
    <location>
        <begin position="75"/>
        <end position="289"/>
    </location>
</feature>
<feature type="transmembrane region" description="Helical" evidence="7">
    <location>
        <begin position="16"/>
        <end position="40"/>
    </location>
</feature>
<dbReference type="EMBL" id="JAGGLG010000004">
    <property type="protein sequence ID" value="MBP2017301.1"/>
    <property type="molecule type" value="Genomic_DNA"/>
</dbReference>
<evidence type="ECO:0000259" key="8">
    <source>
        <dbReference type="PROSITE" id="PS50928"/>
    </source>
</evidence>
<keyword evidence="9" id="KW-0762">Sugar transport</keyword>
<dbReference type="Pfam" id="PF00528">
    <property type="entry name" value="BPD_transp_1"/>
    <property type="match status" value="1"/>
</dbReference>
<dbReference type="PANTHER" id="PTHR30193:SF37">
    <property type="entry name" value="INNER MEMBRANE ABC TRANSPORTER PERMEASE PROTEIN YCJO"/>
    <property type="match status" value="1"/>
</dbReference>
<evidence type="ECO:0000256" key="2">
    <source>
        <dbReference type="ARBA" id="ARBA00022448"/>
    </source>
</evidence>
<proteinExistence type="inferred from homology"/>
<keyword evidence="6 7" id="KW-0472">Membrane</keyword>
<keyword evidence="5 7" id="KW-1133">Transmembrane helix</keyword>